<dbReference type="GO" id="GO:0043139">
    <property type="term" value="F:5'-3' DNA helicase activity"/>
    <property type="evidence" value="ECO:0007669"/>
    <property type="project" value="UniProtKB-EC"/>
</dbReference>
<evidence type="ECO:0000313" key="6">
    <source>
        <dbReference type="Proteomes" id="UP000291404"/>
    </source>
</evidence>
<dbReference type="EMBL" id="PITI01000872">
    <property type="protein sequence ID" value="TBU03732.1"/>
    <property type="molecule type" value="Genomic_DNA"/>
</dbReference>
<keyword evidence="1" id="KW-0227">DNA damage</keyword>
<dbReference type="InterPro" id="IPR010285">
    <property type="entry name" value="DNA_helicase_pif1-like_DEAD"/>
</dbReference>
<feature type="domain" description="DNA helicase Pif1-like DEAD-box helicase" evidence="3">
    <location>
        <begin position="471"/>
        <end position="642"/>
    </location>
</feature>
<protein>
    <recommendedName>
        <fullName evidence="1">ATP-dependent DNA helicase</fullName>
        <ecNumber evidence="1">5.6.2.3</ecNumber>
    </recommendedName>
</protein>
<name>A0A4V2JVE3_9MICR</name>
<keyword evidence="1" id="KW-0378">Hydrolase</keyword>
<dbReference type="Proteomes" id="UP000291404">
    <property type="component" value="Unassembled WGS sequence"/>
</dbReference>
<dbReference type="SUPFAM" id="SSF52540">
    <property type="entry name" value="P-loop containing nucleoside triphosphate hydrolases"/>
    <property type="match status" value="1"/>
</dbReference>
<dbReference type="VEuPathDB" id="MicrosporidiaDB:CWI39_0604p0010"/>
<reference evidence="5 6" key="1">
    <citation type="submission" date="2017-12" db="EMBL/GenBank/DDBJ databases">
        <authorList>
            <person name="Pombert J.-F."/>
            <person name="Haag K.L."/>
            <person name="Ebert D."/>
        </authorList>
    </citation>
    <scope>NUCLEOTIDE SEQUENCE [LARGE SCALE GENOMIC DNA]</scope>
    <source>
        <strain evidence="5">BE-OM-2</strain>
    </source>
</reference>
<dbReference type="STRING" id="148818.A0A4V2JVE3"/>
<keyword evidence="1" id="KW-0234">DNA repair</keyword>
<keyword evidence="1" id="KW-0067">ATP-binding</keyword>
<evidence type="ECO:0000313" key="5">
    <source>
        <dbReference type="EMBL" id="TBU03732.1"/>
    </source>
</evidence>
<evidence type="ECO:0000259" key="3">
    <source>
        <dbReference type="Pfam" id="PF05970"/>
    </source>
</evidence>
<dbReference type="EC" id="5.6.2.3" evidence="1"/>
<dbReference type="GO" id="GO:0006310">
    <property type="term" value="P:DNA recombination"/>
    <property type="evidence" value="ECO:0007669"/>
    <property type="project" value="UniProtKB-KW"/>
</dbReference>
<dbReference type="GO" id="GO:0000723">
    <property type="term" value="P:telomere maintenance"/>
    <property type="evidence" value="ECO:0007669"/>
    <property type="project" value="InterPro"/>
</dbReference>
<proteinExistence type="inferred from homology"/>
<dbReference type="AlphaFoldDB" id="A0A4V2JVE3"/>
<dbReference type="Pfam" id="PF14214">
    <property type="entry name" value="Helitron_like_N"/>
    <property type="match status" value="1"/>
</dbReference>
<dbReference type="Pfam" id="PF05970">
    <property type="entry name" value="PIF1"/>
    <property type="match status" value="1"/>
</dbReference>
<comment type="caution">
    <text evidence="5">The sequence shown here is derived from an EMBL/GenBank/DDBJ whole genome shotgun (WGS) entry which is preliminary data.</text>
</comment>
<dbReference type="VEuPathDB" id="MicrosporidiaDB:CWI36_0872p0010"/>
<feature type="domain" description="Helitron helicase-like" evidence="4">
    <location>
        <begin position="226"/>
        <end position="318"/>
    </location>
</feature>
<comment type="cofactor">
    <cofactor evidence="1">
        <name>Mg(2+)</name>
        <dbReference type="ChEBI" id="CHEBI:18420"/>
    </cofactor>
</comment>
<dbReference type="InterPro" id="IPR027417">
    <property type="entry name" value="P-loop_NTPase"/>
</dbReference>
<feature type="coiled-coil region" evidence="2">
    <location>
        <begin position="1"/>
        <end position="39"/>
    </location>
</feature>
<gene>
    <name evidence="5" type="ORF">CWI36_0872p0010</name>
</gene>
<sequence length="909" mass="104963">MRALRENKSEEERNAERLRMRALRENKSEEERKANFAQQPLCIALNELKEFDEKQIVKHHLGGLEKTCHRCKAKFLKSERPASKLFNICCNQGSIKLPSIKIHETLQKLMSIEDADSNKFLINIRSYNYAFAFPNIETQIQMAIVQNRNTDPRRYNIQRCNEVAMVFLGKDGETLIDRDLLVHIWQEDTLIPKTRRIDYGHRNPDALSYPLLFLYGEQTWGKEGIPVGKRVILPSKFSGSPRNMQQKYQDAMGIVMKYGKPDLFITTTFIPNNAEISENIDANEKRENTPDLVDRVFRQKLKALMTDIRKNIIFGKVNPRDSALLEKIVSAEISDKNTHPRLFIIITKNMIHGTCVFSSYSSCIVENICSKSFLKKFQEYTVLKSDGYPLYHRRKNDPVKIRKNHVDNSWDVPYKFCESCLNYALNYIIKVLNTHGKRCRDFGLEDSPTNLIPLCATFDEQENFNYKETYNEDQRIAFAQIMTALNNSNNEKVGKNLSLRALYYEKKRSGRTIISVASTRIAADLLHKGRTYHSRFKVPLILNETSVCGVKPNSSEGRQIHDSSLITWDEATPAPAFALQSKDRLLKDIQCKSRLSFDGKVIKLGRDYRQYFVHASIKYFSLWNDFKILKLRNNIRAKDKRYSEWQITLGNRQLMNTDGLEKTLIEISSHMISKDKVKDIFGEILFVNTVCKFSKKVILKHTNEAVNKINQSVLDILQGEEKTYLSTDSLISDDTGDVTDYSFKLIVCEMKPNLIVAKLLTDLGKEDYIFLSRIDLTSDAGLLFQLKRRQLPIRLAFAMTINKAQGKKLDKVGIFLPTPAFGDGQLYVAFPRVRSSNDVKVYIKDTAEQGKILLVSDKIFTKNVVCKAVLDNCVYISYKRYFFQMKNFRSLKSYSFNVNNIKINLFQVV</sequence>
<evidence type="ECO:0000259" key="4">
    <source>
        <dbReference type="Pfam" id="PF14214"/>
    </source>
</evidence>
<dbReference type="GO" id="GO:0016887">
    <property type="term" value="F:ATP hydrolysis activity"/>
    <property type="evidence" value="ECO:0007669"/>
    <property type="project" value="RHEA"/>
</dbReference>
<evidence type="ECO:0000256" key="1">
    <source>
        <dbReference type="RuleBase" id="RU363044"/>
    </source>
</evidence>
<keyword evidence="1 5" id="KW-0347">Helicase</keyword>
<keyword evidence="2" id="KW-0175">Coiled coil</keyword>
<dbReference type="PANTHER" id="PTHR10492:SF57">
    <property type="entry name" value="ATP-DEPENDENT DNA HELICASE"/>
    <property type="match status" value="1"/>
</dbReference>
<keyword evidence="6" id="KW-1185">Reference proteome</keyword>
<dbReference type="GO" id="GO:0006281">
    <property type="term" value="P:DNA repair"/>
    <property type="evidence" value="ECO:0007669"/>
    <property type="project" value="UniProtKB-KW"/>
</dbReference>
<accession>A0A4V2JVE3</accession>
<evidence type="ECO:0000256" key="2">
    <source>
        <dbReference type="SAM" id="Coils"/>
    </source>
</evidence>
<dbReference type="PANTHER" id="PTHR10492">
    <property type="match status" value="1"/>
</dbReference>
<keyword evidence="1" id="KW-0547">Nucleotide-binding</keyword>
<dbReference type="InterPro" id="IPR025476">
    <property type="entry name" value="Helitron_helicase-like"/>
</dbReference>
<organism evidence="5 6">
    <name type="scientific">Hamiltosporidium magnivora</name>
    <dbReference type="NCBI Taxonomy" id="148818"/>
    <lineage>
        <taxon>Eukaryota</taxon>
        <taxon>Fungi</taxon>
        <taxon>Fungi incertae sedis</taxon>
        <taxon>Microsporidia</taxon>
        <taxon>Dubosqiidae</taxon>
        <taxon>Hamiltosporidium</taxon>
    </lineage>
</organism>
<dbReference type="GO" id="GO:0005524">
    <property type="term" value="F:ATP binding"/>
    <property type="evidence" value="ECO:0007669"/>
    <property type="project" value="UniProtKB-KW"/>
</dbReference>
<keyword evidence="1" id="KW-0233">DNA recombination</keyword>
<comment type="similarity">
    <text evidence="1">Belongs to the helicase family.</text>
</comment>
<comment type="catalytic activity">
    <reaction evidence="1">
        <text>ATP + H2O = ADP + phosphate + H(+)</text>
        <dbReference type="Rhea" id="RHEA:13065"/>
        <dbReference type="ChEBI" id="CHEBI:15377"/>
        <dbReference type="ChEBI" id="CHEBI:15378"/>
        <dbReference type="ChEBI" id="CHEBI:30616"/>
        <dbReference type="ChEBI" id="CHEBI:43474"/>
        <dbReference type="ChEBI" id="CHEBI:456216"/>
        <dbReference type="EC" id="5.6.2.3"/>
    </reaction>
</comment>
<dbReference type="VEuPathDB" id="MicrosporidiaDB:CWI39_0813p0010"/>